<evidence type="ECO:0000256" key="3">
    <source>
        <dbReference type="ARBA" id="ARBA00023172"/>
    </source>
</evidence>
<dbReference type="Gene3D" id="1.10.150.130">
    <property type="match status" value="1"/>
</dbReference>
<dbReference type="InterPro" id="IPR010998">
    <property type="entry name" value="Integrase_recombinase_N"/>
</dbReference>
<comment type="caution">
    <text evidence="5">The sequence shown here is derived from an EMBL/GenBank/DDBJ whole genome shotgun (WGS) entry which is preliminary data.</text>
</comment>
<keyword evidence="2" id="KW-0238">DNA-binding</keyword>
<dbReference type="PROSITE" id="PS51898">
    <property type="entry name" value="TYR_RECOMBINASE"/>
    <property type="match status" value="1"/>
</dbReference>
<dbReference type="Gene3D" id="1.10.443.10">
    <property type="entry name" value="Intergrase catalytic core"/>
    <property type="match status" value="1"/>
</dbReference>
<dbReference type="InterPro" id="IPR050090">
    <property type="entry name" value="Tyrosine_recombinase_XerCD"/>
</dbReference>
<accession>A0A923NKI2</accession>
<evidence type="ECO:0000259" key="4">
    <source>
        <dbReference type="PROSITE" id="PS51898"/>
    </source>
</evidence>
<dbReference type="RefSeq" id="WP_187302694.1">
    <property type="nucleotide sequence ID" value="NZ_JACRYT010000005.1"/>
</dbReference>
<dbReference type="Pfam" id="PF00589">
    <property type="entry name" value="Phage_integrase"/>
    <property type="match status" value="1"/>
</dbReference>
<name>A0A923NKI2_9FIRM</name>
<proteinExistence type="inferred from homology"/>
<evidence type="ECO:0000256" key="1">
    <source>
        <dbReference type="ARBA" id="ARBA00008857"/>
    </source>
</evidence>
<dbReference type="EMBL" id="JACRYT010000005">
    <property type="protein sequence ID" value="MBC6679590.1"/>
    <property type="molecule type" value="Genomic_DNA"/>
</dbReference>
<keyword evidence="3" id="KW-0233">DNA recombination</keyword>
<dbReference type="PANTHER" id="PTHR30349:SF41">
    <property type="entry name" value="INTEGRASE_RECOMBINASE PROTEIN MJ0367-RELATED"/>
    <property type="match status" value="1"/>
</dbReference>
<dbReference type="InterPro" id="IPR002104">
    <property type="entry name" value="Integrase_catalytic"/>
</dbReference>
<evidence type="ECO:0000313" key="6">
    <source>
        <dbReference type="Proteomes" id="UP000602647"/>
    </source>
</evidence>
<evidence type="ECO:0000313" key="5">
    <source>
        <dbReference type="EMBL" id="MBC6679590.1"/>
    </source>
</evidence>
<organism evidence="5 6">
    <name type="scientific">Zhenpiania hominis</name>
    <dbReference type="NCBI Taxonomy" id="2763644"/>
    <lineage>
        <taxon>Bacteria</taxon>
        <taxon>Bacillati</taxon>
        <taxon>Bacillota</taxon>
        <taxon>Clostridia</taxon>
        <taxon>Peptostreptococcales</taxon>
        <taxon>Anaerovoracaceae</taxon>
        <taxon>Zhenpiania</taxon>
    </lineage>
</organism>
<dbReference type="Proteomes" id="UP000602647">
    <property type="component" value="Unassembled WGS sequence"/>
</dbReference>
<evidence type="ECO:0000256" key="2">
    <source>
        <dbReference type="ARBA" id="ARBA00023125"/>
    </source>
</evidence>
<dbReference type="GO" id="GO:0003677">
    <property type="term" value="F:DNA binding"/>
    <property type="evidence" value="ECO:0007669"/>
    <property type="project" value="UniProtKB-KW"/>
</dbReference>
<dbReference type="PANTHER" id="PTHR30349">
    <property type="entry name" value="PHAGE INTEGRASE-RELATED"/>
    <property type="match status" value="1"/>
</dbReference>
<keyword evidence="6" id="KW-1185">Reference proteome</keyword>
<comment type="similarity">
    <text evidence="1">Belongs to the 'phage' integrase family.</text>
</comment>
<dbReference type="AlphaFoldDB" id="A0A923NKI2"/>
<feature type="domain" description="Tyr recombinase" evidence="4">
    <location>
        <begin position="165"/>
        <end position="351"/>
    </location>
</feature>
<dbReference type="SUPFAM" id="SSF56349">
    <property type="entry name" value="DNA breaking-rejoining enzymes"/>
    <property type="match status" value="1"/>
</dbReference>
<dbReference type="GO" id="GO:0006310">
    <property type="term" value="P:DNA recombination"/>
    <property type="evidence" value="ECO:0007669"/>
    <property type="project" value="UniProtKB-KW"/>
</dbReference>
<protein>
    <submittedName>
        <fullName evidence="5">Tyrosine-type recombinase/integrase</fullName>
    </submittedName>
</protein>
<dbReference type="InterPro" id="IPR011010">
    <property type="entry name" value="DNA_brk_join_enz"/>
</dbReference>
<reference evidence="5" key="1">
    <citation type="submission" date="2020-08" db="EMBL/GenBank/DDBJ databases">
        <title>Genome public.</title>
        <authorList>
            <person name="Liu C."/>
            <person name="Sun Q."/>
        </authorList>
    </citation>
    <scope>NUCLEOTIDE SEQUENCE</scope>
    <source>
        <strain evidence="5">BX12</strain>
    </source>
</reference>
<sequence length="373" mass="43828">MKFYQVESIKEQEIVYYIIRRMTDFCMLPEESQYLAYRIRTNLSPNTVKRAAFSIMYYCEFLKQKDLRKEEIWQLSFAFQHEHFIEFLNWLKNGNHTDRKGKLPSNRTCNMYLRDVLEFYRYLEQQGTEELKVLSEQENTFITSCGIRKHKMIRRFRGFFREEPSKGDSITAERIGALVAACTNLRDSLLLLLLAETGFRIGEILGIRLEDIDFSSRQIQVQFRSNNKNQARAKNAEYRKALLSPTTFSHLTTYLTQCRKNGYSDYLFVNLEGKQLGQPMKVQSVYAMLKRLEQKTGIASHPHQLRHYFANARYNAGWELLLISKALGHRQLETTRNYLNLEEETLRSASQTYFEQTEALTQISTLIGNGGQE</sequence>
<dbReference type="InterPro" id="IPR013762">
    <property type="entry name" value="Integrase-like_cat_sf"/>
</dbReference>
<dbReference type="GO" id="GO:0015074">
    <property type="term" value="P:DNA integration"/>
    <property type="evidence" value="ECO:0007669"/>
    <property type="project" value="InterPro"/>
</dbReference>
<gene>
    <name evidence="5" type="ORF">H9L42_07095</name>
</gene>